<proteinExistence type="predicted"/>
<feature type="domain" description="Glycosyltransferase 2-like" evidence="1">
    <location>
        <begin position="5"/>
        <end position="116"/>
    </location>
</feature>
<dbReference type="EC" id="2.4.-.-" evidence="2"/>
<dbReference type="InterPro" id="IPR029044">
    <property type="entry name" value="Nucleotide-diphossugar_trans"/>
</dbReference>
<keyword evidence="2" id="KW-0808">Transferase</keyword>
<keyword evidence="2" id="KW-0328">Glycosyltransferase</keyword>
<reference evidence="3" key="1">
    <citation type="journal article" date="2019" name="Int. J. Syst. Evol. Microbiol.">
        <title>The Global Catalogue of Microorganisms (GCM) 10K type strain sequencing project: providing services to taxonomists for standard genome sequencing and annotation.</title>
        <authorList>
            <consortium name="The Broad Institute Genomics Platform"/>
            <consortium name="The Broad Institute Genome Sequencing Center for Infectious Disease"/>
            <person name="Wu L."/>
            <person name="Ma J."/>
        </authorList>
    </citation>
    <scope>NUCLEOTIDE SEQUENCE [LARGE SCALE GENOMIC DNA]</scope>
    <source>
        <strain evidence="3">CCUG 55131</strain>
    </source>
</reference>
<dbReference type="PANTHER" id="PTHR48090">
    <property type="entry name" value="UNDECAPRENYL-PHOSPHATE 4-DEOXY-4-FORMAMIDO-L-ARABINOSE TRANSFERASE-RELATED"/>
    <property type="match status" value="1"/>
</dbReference>
<dbReference type="RefSeq" id="WP_377390346.1">
    <property type="nucleotide sequence ID" value="NZ_JBHUIX010000011.1"/>
</dbReference>
<accession>A0ABW5A8N1</accession>
<gene>
    <name evidence="2" type="ORF">ACFSM0_11225</name>
</gene>
<organism evidence="2 3">
    <name type="scientific">Rhodobacter lacus</name>
    <dbReference type="NCBI Taxonomy" id="1641972"/>
    <lineage>
        <taxon>Bacteria</taxon>
        <taxon>Pseudomonadati</taxon>
        <taxon>Pseudomonadota</taxon>
        <taxon>Alphaproteobacteria</taxon>
        <taxon>Rhodobacterales</taxon>
        <taxon>Rhodobacter group</taxon>
        <taxon>Rhodobacter</taxon>
    </lineage>
</organism>
<sequence>MRGLSCIIPAYNEAPRIEAVLNSVVGHPLIDEVIVVDDGSRDGTAEIAARVQGVRLIRLPQNRGKSWAVAEGVAAAEHELILLLDSDLLGLAPESLAALIFPVREGRADVTISLRGNAPLLWRLIGLDYISGERVLPRALIGAPEALRALPRFGLEMHLNRRMIAARARIMVVLWPQVASPWKGTKRGRWAGIKADVAMLADMFRTVSLPAAMAQIWAMRGLRA</sequence>
<dbReference type="Proteomes" id="UP001597413">
    <property type="component" value="Unassembled WGS sequence"/>
</dbReference>
<dbReference type="InterPro" id="IPR001173">
    <property type="entry name" value="Glyco_trans_2-like"/>
</dbReference>
<dbReference type="Pfam" id="PF00535">
    <property type="entry name" value="Glycos_transf_2"/>
    <property type="match status" value="1"/>
</dbReference>
<evidence type="ECO:0000313" key="2">
    <source>
        <dbReference type="EMBL" id="MFD2174667.1"/>
    </source>
</evidence>
<protein>
    <submittedName>
        <fullName evidence="2">Glycosyltransferase</fullName>
        <ecNumber evidence="2">2.4.-.-</ecNumber>
    </submittedName>
</protein>
<evidence type="ECO:0000313" key="3">
    <source>
        <dbReference type="Proteomes" id="UP001597413"/>
    </source>
</evidence>
<dbReference type="Gene3D" id="3.90.550.10">
    <property type="entry name" value="Spore Coat Polysaccharide Biosynthesis Protein SpsA, Chain A"/>
    <property type="match status" value="1"/>
</dbReference>
<dbReference type="PANTHER" id="PTHR48090:SF7">
    <property type="entry name" value="RFBJ PROTEIN"/>
    <property type="match status" value="1"/>
</dbReference>
<name>A0ABW5A8N1_9RHOB</name>
<dbReference type="EMBL" id="JBHUIX010000011">
    <property type="protein sequence ID" value="MFD2174667.1"/>
    <property type="molecule type" value="Genomic_DNA"/>
</dbReference>
<dbReference type="InterPro" id="IPR050256">
    <property type="entry name" value="Glycosyltransferase_2"/>
</dbReference>
<keyword evidence="3" id="KW-1185">Reference proteome</keyword>
<dbReference type="SUPFAM" id="SSF53448">
    <property type="entry name" value="Nucleotide-diphospho-sugar transferases"/>
    <property type="match status" value="1"/>
</dbReference>
<evidence type="ECO:0000259" key="1">
    <source>
        <dbReference type="Pfam" id="PF00535"/>
    </source>
</evidence>
<comment type="caution">
    <text evidence="2">The sequence shown here is derived from an EMBL/GenBank/DDBJ whole genome shotgun (WGS) entry which is preliminary data.</text>
</comment>
<dbReference type="GO" id="GO:0016757">
    <property type="term" value="F:glycosyltransferase activity"/>
    <property type="evidence" value="ECO:0007669"/>
    <property type="project" value="UniProtKB-KW"/>
</dbReference>